<dbReference type="Proteomes" id="UP000326565">
    <property type="component" value="Unassembled WGS sequence"/>
</dbReference>
<accession>A0A5N5XDQ3</accession>
<sequence length="82" mass="9399">MLKNFLSYQTLTSQQLHIQHRTDMRFLRGQYVIESQPRRGENPRGLSCCIRLEPVGSRMVLFCSGAVLAFIAMSNGPIIRRC</sequence>
<reference evidence="1 2" key="1">
    <citation type="submission" date="2019-04" db="EMBL/GenBank/DDBJ databases">
        <title>Friends and foes A comparative genomics study of 23 Aspergillus species from section Flavi.</title>
        <authorList>
            <consortium name="DOE Joint Genome Institute"/>
            <person name="Kjaerbolling I."/>
            <person name="Vesth T."/>
            <person name="Frisvad J.C."/>
            <person name="Nybo J.L."/>
            <person name="Theobald S."/>
            <person name="Kildgaard S."/>
            <person name="Isbrandt T."/>
            <person name="Kuo A."/>
            <person name="Sato A."/>
            <person name="Lyhne E.K."/>
            <person name="Kogle M.E."/>
            <person name="Wiebenga A."/>
            <person name="Kun R.S."/>
            <person name="Lubbers R.J."/>
            <person name="Makela M.R."/>
            <person name="Barry K."/>
            <person name="Chovatia M."/>
            <person name="Clum A."/>
            <person name="Daum C."/>
            <person name="Haridas S."/>
            <person name="He G."/>
            <person name="LaButti K."/>
            <person name="Lipzen A."/>
            <person name="Mondo S."/>
            <person name="Riley R."/>
            <person name="Salamov A."/>
            <person name="Simmons B.A."/>
            <person name="Magnuson J.K."/>
            <person name="Henrissat B."/>
            <person name="Mortensen U.H."/>
            <person name="Larsen T.O."/>
            <person name="Devries R.P."/>
            <person name="Grigoriev I.V."/>
            <person name="Machida M."/>
            <person name="Baker S.E."/>
            <person name="Andersen M.R."/>
        </authorList>
    </citation>
    <scope>NUCLEOTIDE SEQUENCE [LARGE SCALE GENOMIC DNA]</scope>
    <source>
        <strain evidence="1 2">CBS 151.66</strain>
    </source>
</reference>
<organism evidence="1 2">
    <name type="scientific">Aspergillus leporis</name>
    <dbReference type="NCBI Taxonomy" id="41062"/>
    <lineage>
        <taxon>Eukaryota</taxon>
        <taxon>Fungi</taxon>
        <taxon>Dikarya</taxon>
        <taxon>Ascomycota</taxon>
        <taxon>Pezizomycotina</taxon>
        <taxon>Eurotiomycetes</taxon>
        <taxon>Eurotiomycetidae</taxon>
        <taxon>Eurotiales</taxon>
        <taxon>Aspergillaceae</taxon>
        <taxon>Aspergillus</taxon>
        <taxon>Aspergillus subgen. Circumdati</taxon>
    </lineage>
</organism>
<evidence type="ECO:0000313" key="2">
    <source>
        <dbReference type="Proteomes" id="UP000326565"/>
    </source>
</evidence>
<gene>
    <name evidence="1" type="ORF">BDV29DRAFT_165460</name>
</gene>
<dbReference type="EMBL" id="ML732154">
    <property type="protein sequence ID" value="KAB8078869.1"/>
    <property type="molecule type" value="Genomic_DNA"/>
</dbReference>
<proteinExistence type="predicted"/>
<protein>
    <submittedName>
        <fullName evidence="1">Uncharacterized protein</fullName>
    </submittedName>
</protein>
<evidence type="ECO:0000313" key="1">
    <source>
        <dbReference type="EMBL" id="KAB8078869.1"/>
    </source>
</evidence>
<dbReference type="AlphaFoldDB" id="A0A5N5XDQ3"/>
<name>A0A5N5XDQ3_9EURO</name>
<keyword evidence="2" id="KW-1185">Reference proteome</keyword>